<dbReference type="Gene3D" id="1.10.510.10">
    <property type="entry name" value="Transferase(Phosphotransferase) domain 1"/>
    <property type="match status" value="1"/>
</dbReference>
<dbReference type="EMBL" id="LMYN01000379">
    <property type="protein sequence ID" value="KRZ98277.1"/>
    <property type="molecule type" value="Genomic_DNA"/>
</dbReference>
<dbReference type="InterPro" id="IPR008266">
    <property type="entry name" value="Tyr_kinase_AS"/>
</dbReference>
<dbReference type="Pfam" id="PF01163">
    <property type="entry name" value="RIO1"/>
    <property type="match status" value="1"/>
</dbReference>
<dbReference type="RefSeq" id="XP_015464380.1">
    <property type="nucleotide sequence ID" value="XM_015614792.1"/>
</dbReference>
<accession>A0A0V1PPW1</accession>
<keyword evidence="12" id="KW-1185">Reference proteome</keyword>
<dbReference type="InterPro" id="IPR000719">
    <property type="entry name" value="Prot_kinase_dom"/>
</dbReference>
<gene>
    <name evidence="11" type="ORF">AC631_05963</name>
</gene>
<dbReference type="OrthoDB" id="4062651at2759"/>
<evidence type="ECO:0000256" key="3">
    <source>
        <dbReference type="ARBA" id="ARBA00022679"/>
    </source>
</evidence>
<evidence type="ECO:0000256" key="1">
    <source>
        <dbReference type="ARBA" id="ARBA00012513"/>
    </source>
</evidence>
<evidence type="ECO:0000256" key="4">
    <source>
        <dbReference type="ARBA" id="ARBA00022741"/>
    </source>
</evidence>
<dbReference type="PROSITE" id="PS50011">
    <property type="entry name" value="PROTEIN_KINASE_DOM"/>
    <property type="match status" value="1"/>
</dbReference>
<keyword evidence="5 11" id="KW-0418">Kinase</keyword>
<feature type="compositionally biased region" description="Low complexity" evidence="9">
    <location>
        <begin position="131"/>
        <end position="154"/>
    </location>
</feature>
<evidence type="ECO:0000259" key="10">
    <source>
        <dbReference type="PROSITE" id="PS50011"/>
    </source>
</evidence>
<dbReference type="GO" id="GO:0004674">
    <property type="term" value="F:protein serine/threonine kinase activity"/>
    <property type="evidence" value="ECO:0007669"/>
    <property type="project" value="UniProtKB-KW"/>
</dbReference>
<dbReference type="InterPro" id="IPR011009">
    <property type="entry name" value="Kinase-like_dom_sf"/>
</dbReference>
<dbReference type="GO" id="GO:0005524">
    <property type="term" value="F:ATP binding"/>
    <property type="evidence" value="ECO:0007669"/>
    <property type="project" value="UniProtKB-KW"/>
</dbReference>
<feature type="non-terminal residue" evidence="11">
    <location>
        <position position="341"/>
    </location>
</feature>
<protein>
    <recommendedName>
        <fullName evidence="1">non-specific serine/threonine protein kinase</fullName>
        <ecNumber evidence="1">2.7.11.1</ecNumber>
    </recommendedName>
</protein>
<keyword evidence="3" id="KW-0808">Transferase</keyword>
<dbReference type="PROSITE" id="PS00109">
    <property type="entry name" value="PROTEIN_KINASE_TYR"/>
    <property type="match status" value="1"/>
</dbReference>
<reference evidence="11 12" key="1">
    <citation type="submission" date="2015-11" db="EMBL/GenBank/DDBJ databases">
        <title>The genome of Debaryomyces fabryi.</title>
        <authorList>
            <person name="Tafer H."/>
            <person name="Lopandic K."/>
        </authorList>
    </citation>
    <scope>NUCLEOTIDE SEQUENCE [LARGE SCALE GENOMIC DNA]</scope>
    <source>
        <strain evidence="11 12">CBS 789</strain>
    </source>
</reference>
<comment type="catalytic activity">
    <reaction evidence="7">
        <text>L-threonyl-[protein] + ATP = O-phospho-L-threonyl-[protein] + ADP + H(+)</text>
        <dbReference type="Rhea" id="RHEA:46608"/>
        <dbReference type="Rhea" id="RHEA-COMP:11060"/>
        <dbReference type="Rhea" id="RHEA-COMP:11605"/>
        <dbReference type="ChEBI" id="CHEBI:15378"/>
        <dbReference type="ChEBI" id="CHEBI:30013"/>
        <dbReference type="ChEBI" id="CHEBI:30616"/>
        <dbReference type="ChEBI" id="CHEBI:61977"/>
        <dbReference type="ChEBI" id="CHEBI:456216"/>
        <dbReference type="EC" id="2.7.11.1"/>
    </reaction>
</comment>
<name>A0A0V1PPW1_9ASCO</name>
<feature type="domain" description="Protein kinase" evidence="10">
    <location>
        <begin position="115"/>
        <end position="341"/>
    </location>
</feature>
<keyword evidence="4" id="KW-0547">Nucleotide-binding</keyword>
<comment type="catalytic activity">
    <reaction evidence="8">
        <text>L-seryl-[protein] + ATP = O-phospho-L-seryl-[protein] + ADP + H(+)</text>
        <dbReference type="Rhea" id="RHEA:17989"/>
        <dbReference type="Rhea" id="RHEA-COMP:9863"/>
        <dbReference type="Rhea" id="RHEA-COMP:11604"/>
        <dbReference type="ChEBI" id="CHEBI:15378"/>
        <dbReference type="ChEBI" id="CHEBI:29999"/>
        <dbReference type="ChEBI" id="CHEBI:30616"/>
        <dbReference type="ChEBI" id="CHEBI:83421"/>
        <dbReference type="ChEBI" id="CHEBI:456216"/>
        <dbReference type="EC" id="2.7.11.1"/>
    </reaction>
</comment>
<evidence type="ECO:0000256" key="5">
    <source>
        <dbReference type="ARBA" id="ARBA00022777"/>
    </source>
</evidence>
<evidence type="ECO:0000256" key="6">
    <source>
        <dbReference type="ARBA" id="ARBA00022840"/>
    </source>
</evidence>
<sequence>MKQLITQMVYFKTNVGIVSDSYIVIFVEIDLDCFERNVNTFKSKLDFLKEKTVPLKYKILDCHSAAPTLREGLMHFFYTAILDEEKDDIRRKRMLKLREYLWATPEQNEEQLDSSEYNSERSEGSFGSRPSTAGTSGTAATADTQSSTTLASINEENEELPEEHILEFTADDNVLMQNGDIYNSQLVKVDARCMKKYLLDHVGDSEKLVAKFYDPRMAKDGDSNYKYSKKTLLKLCLKAYNNERWIYQTLSTDPKFNSCYIRHKRGYAKVTVDRYYLTKGYFNLFRYVETIALLNDIELYEKAREQLEVIHKHGIIHGDIREDNILCTKDRKVFIIDFAFS</sequence>
<proteinExistence type="predicted"/>
<feature type="region of interest" description="Disordered" evidence="9">
    <location>
        <begin position="108"/>
        <end position="156"/>
    </location>
</feature>
<comment type="caution">
    <text evidence="11">The sequence shown here is derived from an EMBL/GenBank/DDBJ whole genome shotgun (WGS) entry which is preliminary data.</text>
</comment>
<dbReference type="AlphaFoldDB" id="A0A0V1PPW1"/>
<dbReference type="InterPro" id="IPR018934">
    <property type="entry name" value="RIO_dom"/>
</dbReference>
<keyword evidence="2" id="KW-0723">Serine/threonine-protein kinase</keyword>
<dbReference type="Proteomes" id="UP000054251">
    <property type="component" value="Unassembled WGS sequence"/>
</dbReference>
<dbReference type="SUPFAM" id="SSF56112">
    <property type="entry name" value="Protein kinase-like (PK-like)"/>
    <property type="match status" value="1"/>
</dbReference>
<evidence type="ECO:0000256" key="2">
    <source>
        <dbReference type="ARBA" id="ARBA00022527"/>
    </source>
</evidence>
<evidence type="ECO:0000256" key="7">
    <source>
        <dbReference type="ARBA" id="ARBA00047899"/>
    </source>
</evidence>
<evidence type="ECO:0000313" key="11">
    <source>
        <dbReference type="EMBL" id="KRZ98277.1"/>
    </source>
</evidence>
<organism evidence="11 12">
    <name type="scientific">Debaryomyces fabryi</name>
    <dbReference type="NCBI Taxonomy" id="58627"/>
    <lineage>
        <taxon>Eukaryota</taxon>
        <taxon>Fungi</taxon>
        <taxon>Dikarya</taxon>
        <taxon>Ascomycota</taxon>
        <taxon>Saccharomycotina</taxon>
        <taxon>Pichiomycetes</taxon>
        <taxon>Debaryomycetaceae</taxon>
        <taxon>Debaryomyces</taxon>
    </lineage>
</organism>
<dbReference type="GeneID" id="26842972"/>
<keyword evidence="6" id="KW-0067">ATP-binding</keyword>
<dbReference type="EC" id="2.7.11.1" evidence="1"/>
<evidence type="ECO:0000313" key="12">
    <source>
        <dbReference type="Proteomes" id="UP000054251"/>
    </source>
</evidence>
<evidence type="ECO:0000256" key="8">
    <source>
        <dbReference type="ARBA" id="ARBA00048679"/>
    </source>
</evidence>
<evidence type="ECO:0000256" key="9">
    <source>
        <dbReference type="SAM" id="MobiDB-lite"/>
    </source>
</evidence>